<reference evidence="2" key="1">
    <citation type="journal article" date="2019" name="Int. J. Syst. Evol. Microbiol.">
        <title>The Global Catalogue of Microorganisms (GCM) 10K type strain sequencing project: providing services to taxonomists for standard genome sequencing and annotation.</title>
        <authorList>
            <consortium name="The Broad Institute Genomics Platform"/>
            <consortium name="The Broad Institute Genome Sequencing Center for Infectious Disease"/>
            <person name="Wu L."/>
            <person name="Ma J."/>
        </authorList>
    </citation>
    <scope>NUCLEOTIDE SEQUENCE [LARGE SCALE GENOMIC DNA]</scope>
    <source>
        <strain evidence="2">JCM 3369</strain>
    </source>
</reference>
<accession>A0ABW2CQU7</accession>
<comment type="caution">
    <text evidence="1">The sequence shown here is derived from an EMBL/GenBank/DDBJ whole genome shotgun (WGS) entry which is preliminary data.</text>
</comment>
<dbReference type="Proteomes" id="UP001596380">
    <property type="component" value="Unassembled WGS sequence"/>
</dbReference>
<protein>
    <submittedName>
        <fullName evidence="1">Uncharacterized protein</fullName>
    </submittedName>
</protein>
<evidence type="ECO:0000313" key="2">
    <source>
        <dbReference type="Proteomes" id="UP001596380"/>
    </source>
</evidence>
<sequence length="171" mass="19817">MTINVKTRSFLGLRVDGDIIEGHSLPDQKPMSELEPLLQALVDDPTILAFGWRQYTPYYNDGDTCVFRISGFWVRTDRDPDPANGEIDEYDLEVDEDHRSLPPRLRSWDQVANNFKYRPNEAYDADRWKHCKAAADAIQSKAFNRALLDAFGDHAEITITDEIRIREYDHE</sequence>
<proteinExistence type="predicted"/>
<dbReference type="EMBL" id="JBHSXS010000019">
    <property type="protein sequence ID" value="MFC6883468.1"/>
    <property type="molecule type" value="Genomic_DNA"/>
</dbReference>
<name>A0ABW2CQU7_9ACTN</name>
<keyword evidence="2" id="KW-1185">Reference proteome</keyword>
<gene>
    <name evidence="1" type="ORF">ACFQKB_27170</name>
</gene>
<organism evidence="1 2">
    <name type="scientific">Actinomadura yumaensis</name>
    <dbReference type="NCBI Taxonomy" id="111807"/>
    <lineage>
        <taxon>Bacteria</taxon>
        <taxon>Bacillati</taxon>
        <taxon>Actinomycetota</taxon>
        <taxon>Actinomycetes</taxon>
        <taxon>Streptosporangiales</taxon>
        <taxon>Thermomonosporaceae</taxon>
        <taxon>Actinomadura</taxon>
    </lineage>
</organism>
<dbReference type="RefSeq" id="WP_378050360.1">
    <property type="nucleotide sequence ID" value="NZ_JBHSXE010000002.1"/>
</dbReference>
<evidence type="ECO:0000313" key="1">
    <source>
        <dbReference type="EMBL" id="MFC6883468.1"/>
    </source>
</evidence>